<organism evidence="1 2">
    <name type="scientific">Handroanthus impetiginosus</name>
    <dbReference type="NCBI Taxonomy" id="429701"/>
    <lineage>
        <taxon>Eukaryota</taxon>
        <taxon>Viridiplantae</taxon>
        <taxon>Streptophyta</taxon>
        <taxon>Embryophyta</taxon>
        <taxon>Tracheophyta</taxon>
        <taxon>Spermatophyta</taxon>
        <taxon>Magnoliopsida</taxon>
        <taxon>eudicotyledons</taxon>
        <taxon>Gunneridae</taxon>
        <taxon>Pentapetalae</taxon>
        <taxon>asterids</taxon>
        <taxon>lamiids</taxon>
        <taxon>Lamiales</taxon>
        <taxon>Bignoniaceae</taxon>
        <taxon>Crescentiina</taxon>
        <taxon>Tabebuia alliance</taxon>
        <taxon>Handroanthus</taxon>
    </lineage>
</organism>
<name>A0A2G9HSQ6_9LAMI</name>
<evidence type="ECO:0000313" key="1">
    <source>
        <dbReference type="EMBL" id="PIN20554.1"/>
    </source>
</evidence>
<dbReference type="Proteomes" id="UP000231279">
    <property type="component" value="Unassembled WGS sequence"/>
</dbReference>
<proteinExistence type="predicted"/>
<accession>A0A2G9HSQ6</accession>
<protein>
    <submittedName>
        <fullName evidence="1">Uncharacterized protein</fullName>
    </submittedName>
</protein>
<comment type="caution">
    <text evidence="1">The sequence shown here is derived from an EMBL/GenBank/DDBJ whole genome shotgun (WGS) entry which is preliminary data.</text>
</comment>
<gene>
    <name evidence="1" type="ORF">CDL12_06754</name>
</gene>
<keyword evidence="2" id="KW-1185">Reference proteome</keyword>
<dbReference type="EMBL" id="NKXS01001100">
    <property type="protein sequence ID" value="PIN20554.1"/>
    <property type="molecule type" value="Genomic_DNA"/>
</dbReference>
<dbReference type="AlphaFoldDB" id="A0A2G9HSQ6"/>
<reference evidence="2" key="1">
    <citation type="journal article" date="2018" name="Gigascience">
        <title>Genome assembly of the Pink Ipe (Handroanthus impetiginosus, Bignoniaceae), a highly valued, ecologically keystone Neotropical timber forest tree.</title>
        <authorList>
            <person name="Silva-Junior O.B."/>
            <person name="Grattapaglia D."/>
            <person name="Novaes E."/>
            <person name="Collevatti R.G."/>
        </authorList>
    </citation>
    <scope>NUCLEOTIDE SEQUENCE [LARGE SCALE GENOMIC DNA]</scope>
    <source>
        <strain evidence="2">cv. UFG-1</strain>
    </source>
</reference>
<sequence>MSRWWNQVVGERDEEDSELEKYSTECLRQHSQGVSFARSSSGEENGECLVLHFKCRFCFLGSIVTAN</sequence>
<evidence type="ECO:0000313" key="2">
    <source>
        <dbReference type="Proteomes" id="UP000231279"/>
    </source>
</evidence>